<evidence type="ECO:0000256" key="1">
    <source>
        <dbReference type="SAM" id="SignalP"/>
    </source>
</evidence>
<organism evidence="2 3">
    <name type="scientific">Lecanosticta acicola</name>
    <dbReference type="NCBI Taxonomy" id="111012"/>
    <lineage>
        <taxon>Eukaryota</taxon>
        <taxon>Fungi</taxon>
        <taxon>Dikarya</taxon>
        <taxon>Ascomycota</taxon>
        <taxon>Pezizomycotina</taxon>
        <taxon>Dothideomycetes</taxon>
        <taxon>Dothideomycetidae</taxon>
        <taxon>Mycosphaerellales</taxon>
        <taxon>Mycosphaerellaceae</taxon>
        <taxon>Lecanosticta</taxon>
    </lineage>
</organism>
<keyword evidence="3" id="KW-1185">Reference proteome</keyword>
<feature type="signal peptide" evidence="1">
    <location>
        <begin position="1"/>
        <end position="24"/>
    </location>
</feature>
<dbReference type="Proteomes" id="UP001296104">
    <property type="component" value="Unassembled WGS sequence"/>
</dbReference>
<gene>
    <name evidence="2" type="ORF">LECACI_7A007062</name>
</gene>
<reference evidence="2" key="1">
    <citation type="submission" date="2023-11" db="EMBL/GenBank/DDBJ databases">
        <authorList>
            <person name="Alioto T."/>
            <person name="Alioto T."/>
            <person name="Gomez Garrido J."/>
        </authorList>
    </citation>
    <scope>NUCLEOTIDE SEQUENCE</scope>
</reference>
<dbReference type="AlphaFoldDB" id="A0AAI8Z3M7"/>
<proteinExistence type="predicted"/>
<evidence type="ECO:0000313" key="2">
    <source>
        <dbReference type="EMBL" id="CAK4031904.1"/>
    </source>
</evidence>
<protein>
    <submittedName>
        <fullName evidence="2">Uncharacterized protein</fullName>
    </submittedName>
</protein>
<sequence>MASRWTTSIIAMACFVALPQSTNAAYHVLLKGDEIPDGSLQKRMNGITGDECYGTIVKSIQHSRAQYEEYKARAGEFVHLSVPSQPAKPPIAT</sequence>
<feature type="chain" id="PRO_5042494643" evidence="1">
    <location>
        <begin position="25"/>
        <end position="93"/>
    </location>
</feature>
<comment type="caution">
    <text evidence="2">The sequence shown here is derived from an EMBL/GenBank/DDBJ whole genome shotgun (WGS) entry which is preliminary data.</text>
</comment>
<name>A0AAI8Z3M7_9PEZI</name>
<keyword evidence="1" id="KW-0732">Signal</keyword>
<evidence type="ECO:0000313" key="3">
    <source>
        <dbReference type="Proteomes" id="UP001296104"/>
    </source>
</evidence>
<accession>A0AAI8Z3M7</accession>
<dbReference type="EMBL" id="CAVMBE010000055">
    <property type="protein sequence ID" value="CAK4031904.1"/>
    <property type="molecule type" value="Genomic_DNA"/>
</dbReference>